<dbReference type="Gene3D" id="3.90.640.20">
    <property type="entry name" value="Heat-shock cognate protein, ATPase"/>
    <property type="match status" value="1"/>
</dbReference>
<gene>
    <name evidence="2" type="ORF">EM6_0368</name>
</gene>
<sequence length="265" mass="28539">MRMRPHLLITVAFCALTLASCSRKDEAHKDDAPPVAAAPLEFAQTTPDAEVKLTFPEAIKAFPDLHNRLYSEGQSELKAFGDQAAKDRKELSAAGSEPPPYFRSITWTLPAQSEHLASLYAEQSEFTGGAHPNANYQSVLWDKTAKQAIDARLLFAPNADLAAADAFLCRQIEAERSRRNQTPTTQTATGFTCPKLIDSHLALVASTTSGKIGAIEALFAPYEVGPYAEGAYQIRVPQAVLRGLISPAYAADFAGEPVPPPAATQ</sequence>
<dbReference type="Proteomes" id="UP000278756">
    <property type="component" value="Chromosome 1"/>
</dbReference>
<feature type="domain" description="Deacetylase PdaC" evidence="1">
    <location>
        <begin position="49"/>
        <end position="133"/>
    </location>
</feature>
<reference evidence="3" key="2">
    <citation type="journal article" date="2017" name="Plant Physiol. Biochem.">
        <title>Differential oxidative and antioxidative response of duckweed Lemna minor toward plant growth promoting/inhibiting bacteria.</title>
        <authorList>
            <person name="Ishizawa H."/>
            <person name="Kuroda M."/>
            <person name="Morikawa M."/>
            <person name="Ike M."/>
        </authorList>
    </citation>
    <scope>NUCLEOTIDE SEQUENCE [LARGE SCALE GENOMIC DNA]</scope>
    <source>
        <strain evidence="3">M6</strain>
    </source>
</reference>
<dbReference type="EMBL" id="AP018827">
    <property type="protein sequence ID" value="BBF79796.1"/>
    <property type="molecule type" value="Genomic_DNA"/>
</dbReference>
<dbReference type="Pfam" id="PF13739">
    <property type="entry name" value="PdaC"/>
    <property type="match status" value="1"/>
</dbReference>
<dbReference type="PROSITE" id="PS51257">
    <property type="entry name" value="PROKAR_LIPOPROTEIN"/>
    <property type="match status" value="1"/>
</dbReference>
<evidence type="ECO:0000259" key="1">
    <source>
        <dbReference type="Pfam" id="PF13739"/>
    </source>
</evidence>
<accession>A0A3G9FZL9</accession>
<dbReference type="Gene3D" id="3.30.565.40">
    <property type="entry name" value="Fervidobacterium nodosum Rt17-B1 like"/>
    <property type="match status" value="1"/>
</dbReference>
<proteinExistence type="predicted"/>
<dbReference type="InterPro" id="IPR037126">
    <property type="entry name" value="PdaC/RsiV-like_sf"/>
</dbReference>
<evidence type="ECO:0000313" key="3">
    <source>
        <dbReference type="Proteomes" id="UP000278756"/>
    </source>
</evidence>
<dbReference type="AlphaFoldDB" id="A0A3G9FZL9"/>
<dbReference type="OrthoDB" id="4760806at2"/>
<evidence type="ECO:0000313" key="2">
    <source>
        <dbReference type="EMBL" id="BBF79796.1"/>
    </source>
</evidence>
<name>A0A3G9FZL9_9CAUL</name>
<organism evidence="2 3">
    <name type="scientific">Asticcacaulis excentricus</name>
    <dbReference type="NCBI Taxonomy" id="78587"/>
    <lineage>
        <taxon>Bacteria</taxon>
        <taxon>Pseudomonadati</taxon>
        <taxon>Pseudomonadota</taxon>
        <taxon>Alphaproteobacteria</taxon>
        <taxon>Caulobacterales</taxon>
        <taxon>Caulobacteraceae</taxon>
        <taxon>Asticcacaulis</taxon>
    </lineage>
</organism>
<dbReference type="InterPro" id="IPR025303">
    <property type="entry name" value="PdaC"/>
</dbReference>
<reference evidence="3" key="1">
    <citation type="journal article" date="2017" name="Biotechnol. Biofuels">
        <title>Evaluation of environmental bacterial communities as a factor affecting the growth of duckweed Lemna minor.</title>
        <authorList>
            <person name="Ishizawa H."/>
            <person name="Kuroda M."/>
            <person name="Morikawa M."/>
            <person name="Ike M."/>
        </authorList>
    </citation>
    <scope>NUCLEOTIDE SEQUENCE [LARGE SCALE GENOMIC DNA]</scope>
    <source>
        <strain evidence="3">M6</strain>
    </source>
</reference>
<dbReference type="RefSeq" id="WP_126419844.1">
    <property type="nucleotide sequence ID" value="NZ_AP018827.1"/>
</dbReference>
<protein>
    <recommendedName>
        <fullName evidence="1">Deacetylase PdaC domain-containing protein</fullName>
    </recommendedName>
</protein>